<evidence type="ECO:0000313" key="1">
    <source>
        <dbReference type="EMBL" id="MED6202669.1"/>
    </source>
</evidence>
<dbReference type="EMBL" id="JASCZI010216221">
    <property type="protein sequence ID" value="MED6202669.1"/>
    <property type="molecule type" value="Genomic_DNA"/>
</dbReference>
<name>A0ABU6XY52_9FABA</name>
<accession>A0ABU6XY52</accession>
<protein>
    <submittedName>
        <fullName evidence="1">Uncharacterized protein</fullName>
    </submittedName>
</protein>
<comment type="caution">
    <text evidence="1">The sequence shown here is derived from an EMBL/GenBank/DDBJ whole genome shotgun (WGS) entry which is preliminary data.</text>
</comment>
<evidence type="ECO:0000313" key="2">
    <source>
        <dbReference type="Proteomes" id="UP001341840"/>
    </source>
</evidence>
<organism evidence="1 2">
    <name type="scientific">Stylosanthes scabra</name>
    <dbReference type="NCBI Taxonomy" id="79078"/>
    <lineage>
        <taxon>Eukaryota</taxon>
        <taxon>Viridiplantae</taxon>
        <taxon>Streptophyta</taxon>
        <taxon>Embryophyta</taxon>
        <taxon>Tracheophyta</taxon>
        <taxon>Spermatophyta</taxon>
        <taxon>Magnoliopsida</taxon>
        <taxon>eudicotyledons</taxon>
        <taxon>Gunneridae</taxon>
        <taxon>Pentapetalae</taxon>
        <taxon>rosids</taxon>
        <taxon>fabids</taxon>
        <taxon>Fabales</taxon>
        <taxon>Fabaceae</taxon>
        <taxon>Papilionoideae</taxon>
        <taxon>50 kb inversion clade</taxon>
        <taxon>dalbergioids sensu lato</taxon>
        <taxon>Dalbergieae</taxon>
        <taxon>Pterocarpus clade</taxon>
        <taxon>Stylosanthes</taxon>
    </lineage>
</organism>
<proteinExistence type="predicted"/>
<sequence>METIRIPQIALGWHVEQGNEDEPMPQFVPPHEPHNAADGAEFGNQEQNLDHQYEHHWEQPPYVEPIPQLEQPPPQYNYQQQPQYVTYADFQQFQKSQIDQVQSYQQSQTQLMQQYQQSQAKMMQQYQQKQLEAQQQGFQKLNEQVANMQIGIQNELGQYKEELSTLKAKQQESFVNTNNMCNRILKEQEMMNKELIDLKKWQVSETVGRNEQSNKIMEAWNEQRGYMEGMSKQMKNWTRNASARECYDIWVHQQLNPNLVEMPVTKLVRLIYDNCDKKRPAFLGCLKSDHEAGSS</sequence>
<gene>
    <name evidence="1" type="ORF">PIB30_107862</name>
</gene>
<dbReference type="Proteomes" id="UP001341840">
    <property type="component" value="Unassembled WGS sequence"/>
</dbReference>
<reference evidence="1 2" key="1">
    <citation type="journal article" date="2023" name="Plants (Basel)">
        <title>Bridging the Gap: Combining Genomics and Transcriptomics Approaches to Understand Stylosanthes scabra, an Orphan Legume from the Brazilian Caatinga.</title>
        <authorList>
            <person name="Ferreira-Neto J.R.C."/>
            <person name="da Silva M.D."/>
            <person name="Binneck E."/>
            <person name="de Melo N.F."/>
            <person name="da Silva R.H."/>
            <person name="de Melo A.L.T.M."/>
            <person name="Pandolfi V."/>
            <person name="Bustamante F.O."/>
            <person name="Brasileiro-Vidal A.C."/>
            <person name="Benko-Iseppon A.M."/>
        </authorList>
    </citation>
    <scope>NUCLEOTIDE SEQUENCE [LARGE SCALE GENOMIC DNA]</scope>
    <source>
        <tissue evidence="1">Leaves</tissue>
    </source>
</reference>
<keyword evidence="2" id="KW-1185">Reference proteome</keyword>